<sequence length="205" mass="24103">MNPKFVEARYEVYPNKQNQKGKFDTCFVKIEDVNKKHFNEGNLVVRFKMKGYEPLIGKVWRQFIKKATLPANLNYILKESAKELDGKSKYNITHGESKSLRERHAKHLMRSLTIEEYETAWHSLMIDANGMPMGFVTIVNRDGQWLSYITQSKEVTAKHIIKHHNPLSTSENNKCAVYMFKQKDYDDMLALMREAYNQFMIDDKI</sequence>
<dbReference type="EMBL" id="DF196819">
    <property type="protein sequence ID" value="GAD29821.1"/>
    <property type="molecule type" value="Genomic_DNA"/>
</dbReference>
<proteinExistence type="predicted"/>
<name>A0A0U1P557_PHOLE</name>
<dbReference type="Proteomes" id="UP000030675">
    <property type="component" value="Unassembled WGS sequence"/>
</dbReference>
<reference evidence="2" key="1">
    <citation type="submission" date="2012-12" db="EMBL/GenBank/DDBJ databases">
        <title>Genome Sequence of Photobacterium leiognathi lrivu.4.1.</title>
        <authorList>
            <person name="Urbanczyk H."/>
            <person name="Ogura Y."/>
            <person name="Hayashi T."/>
            <person name="Dunlap P.V."/>
        </authorList>
    </citation>
    <scope>NUCLEOTIDE SEQUENCE [LARGE SCALE GENOMIC DNA]</scope>
    <source>
        <strain evidence="2">lrivu.4.1</strain>
    </source>
</reference>
<evidence type="ECO:0000313" key="1">
    <source>
        <dbReference type="EMBL" id="GAD29821.1"/>
    </source>
</evidence>
<dbReference type="AlphaFoldDB" id="A0A0U1P557"/>
<evidence type="ECO:0000313" key="2">
    <source>
        <dbReference type="Proteomes" id="UP000030675"/>
    </source>
</evidence>
<protein>
    <submittedName>
        <fullName evidence="1">Uncharacterized protein</fullName>
    </submittedName>
</protein>
<organism evidence="1 2">
    <name type="scientific">Photobacterium leiognathi lrivu.4.1</name>
    <dbReference type="NCBI Taxonomy" id="1248232"/>
    <lineage>
        <taxon>Bacteria</taxon>
        <taxon>Pseudomonadati</taxon>
        <taxon>Pseudomonadota</taxon>
        <taxon>Gammaproteobacteria</taxon>
        <taxon>Vibrionales</taxon>
        <taxon>Vibrionaceae</taxon>
        <taxon>Photobacterium</taxon>
    </lineage>
</organism>
<dbReference type="HOGENOM" id="CLU_1336485_0_0_6"/>
<gene>
    <name evidence="1" type="ORF">PLEI_1474</name>
</gene>
<accession>A0A0U1P557</accession>